<name>A0A9X9LE94_GULGU</name>
<protein>
    <submittedName>
        <fullName evidence="2">Uncharacterized protein</fullName>
    </submittedName>
</protein>
<organism evidence="2 3">
    <name type="scientific">Gulo gulo</name>
    <name type="common">Wolverine</name>
    <name type="synonym">Gluton</name>
    <dbReference type="NCBI Taxonomy" id="48420"/>
    <lineage>
        <taxon>Eukaryota</taxon>
        <taxon>Metazoa</taxon>
        <taxon>Chordata</taxon>
        <taxon>Craniata</taxon>
        <taxon>Vertebrata</taxon>
        <taxon>Euteleostomi</taxon>
        <taxon>Mammalia</taxon>
        <taxon>Eutheria</taxon>
        <taxon>Laurasiatheria</taxon>
        <taxon>Carnivora</taxon>
        <taxon>Caniformia</taxon>
        <taxon>Musteloidea</taxon>
        <taxon>Mustelidae</taxon>
        <taxon>Guloninae</taxon>
        <taxon>Gulo</taxon>
    </lineage>
</organism>
<evidence type="ECO:0000313" key="3">
    <source>
        <dbReference type="Proteomes" id="UP000269945"/>
    </source>
</evidence>
<evidence type="ECO:0000256" key="1">
    <source>
        <dbReference type="SAM" id="MobiDB-lite"/>
    </source>
</evidence>
<reference evidence="2 3" key="1">
    <citation type="submission" date="2018-10" db="EMBL/GenBank/DDBJ databases">
        <authorList>
            <person name="Ekblom R."/>
            <person name="Jareborg N."/>
        </authorList>
    </citation>
    <scope>NUCLEOTIDE SEQUENCE [LARGE SCALE GENOMIC DNA]</scope>
    <source>
        <tissue evidence="2">Muscle</tissue>
    </source>
</reference>
<sequence length="224" mass="24144">APGAAAFPASVPLPPAAVRPTRLSLPLTSCPGRRDPGRRGLGEEAPRHGEGGGRARSPSPELQNSPVAAPRAPARPSVQPPAPASLSLSLWALSATPHPAAPGENVGASGFHHHLPHHLCRTAVCRHHRQCLVGRRRVFCRRLESVCQQHELYRNRRELSGLPHDAGGPGHHDPVHHSLLHRLPHLCAPTLPPQAGREVRADLHHPAHVMPLCHDCGFHIYRPA</sequence>
<feature type="compositionally biased region" description="Basic and acidic residues" evidence="1">
    <location>
        <begin position="32"/>
        <end position="53"/>
    </location>
</feature>
<gene>
    <name evidence="2" type="ORF">BN2614_LOCUS1</name>
</gene>
<comment type="caution">
    <text evidence="2">The sequence shown here is derived from an EMBL/GenBank/DDBJ whole genome shotgun (WGS) entry which is preliminary data.</text>
</comment>
<dbReference type="EMBL" id="CYRY02001440">
    <property type="protein sequence ID" value="VCW66079.1"/>
    <property type="molecule type" value="Genomic_DNA"/>
</dbReference>
<feature type="non-terminal residue" evidence="2">
    <location>
        <position position="1"/>
    </location>
</feature>
<keyword evidence="3" id="KW-1185">Reference proteome</keyword>
<dbReference type="AlphaFoldDB" id="A0A9X9LE94"/>
<feature type="region of interest" description="Disordered" evidence="1">
    <location>
        <begin position="1"/>
        <end position="83"/>
    </location>
</feature>
<proteinExistence type="predicted"/>
<feature type="compositionally biased region" description="Low complexity" evidence="1">
    <location>
        <begin position="65"/>
        <end position="77"/>
    </location>
</feature>
<evidence type="ECO:0000313" key="2">
    <source>
        <dbReference type="EMBL" id="VCW66079.1"/>
    </source>
</evidence>
<accession>A0A9X9LE94</accession>
<dbReference type="Proteomes" id="UP000269945">
    <property type="component" value="Unassembled WGS sequence"/>
</dbReference>